<dbReference type="Gene3D" id="3.30.1360.20">
    <property type="entry name" value="Transcriptional coactivator/pterin dehydratase"/>
    <property type="match status" value="1"/>
</dbReference>
<dbReference type="InterPro" id="IPR001533">
    <property type="entry name" value="Pterin_deHydtase"/>
</dbReference>
<dbReference type="Pfam" id="PF01329">
    <property type="entry name" value="Pterin_4a"/>
    <property type="match status" value="1"/>
</dbReference>
<keyword evidence="3 4" id="KW-0456">Lyase</keyword>
<dbReference type="HAMAP" id="MF_00434">
    <property type="entry name" value="Pterin_4_alpha"/>
    <property type="match status" value="1"/>
</dbReference>
<dbReference type="CDD" id="cd00913">
    <property type="entry name" value="PCD_DCoH_subfamily_a"/>
    <property type="match status" value="1"/>
</dbReference>
<evidence type="ECO:0000256" key="1">
    <source>
        <dbReference type="ARBA" id="ARBA00001554"/>
    </source>
</evidence>
<dbReference type="GO" id="GO:0008124">
    <property type="term" value="F:4-alpha-hydroxytetrahydrobiopterin dehydratase activity"/>
    <property type="evidence" value="ECO:0007669"/>
    <property type="project" value="UniProtKB-UniRule"/>
</dbReference>
<dbReference type="OrthoDB" id="9794987at2"/>
<dbReference type="AlphaFoldDB" id="A0A562NVA0"/>
<dbReference type="PANTHER" id="PTHR12599">
    <property type="entry name" value="PTERIN-4-ALPHA-CARBINOLAMINE DEHYDRATASE"/>
    <property type="match status" value="1"/>
</dbReference>
<evidence type="ECO:0000256" key="3">
    <source>
        <dbReference type="ARBA" id="ARBA00023239"/>
    </source>
</evidence>
<name>A0A562NVA0_9RHOB</name>
<protein>
    <recommendedName>
        <fullName evidence="4">Putative pterin-4-alpha-carbinolamine dehydratase</fullName>
        <shortName evidence="4">PHS</shortName>
        <ecNumber evidence="4">4.2.1.96</ecNumber>
    </recommendedName>
    <alternativeName>
        <fullName evidence="4">4-alpha-hydroxy-tetrahydropterin dehydratase</fullName>
    </alternativeName>
    <alternativeName>
        <fullName evidence="4">Pterin carbinolamine dehydratase</fullName>
        <shortName evidence="4">PCD</shortName>
    </alternativeName>
</protein>
<gene>
    <name evidence="5" type="ORF">IQ24_01319</name>
</gene>
<dbReference type="EMBL" id="VLKU01000003">
    <property type="protein sequence ID" value="TWI35960.1"/>
    <property type="molecule type" value="Genomic_DNA"/>
</dbReference>
<comment type="caution">
    <text evidence="5">The sequence shown here is derived from an EMBL/GenBank/DDBJ whole genome shotgun (WGS) entry which is preliminary data.</text>
</comment>
<dbReference type="SUPFAM" id="SSF55248">
    <property type="entry name" value="PCD-like"/>
    <property type="match status" value="1"/>
</dbReference>
<evidence type="ECO:0000313" key="6">
    <source>
        <dbReference type="Proteomes" id="UP000316225"/>
    </source>
</evidence>
<evidence type="ECO:0000313" key="5">
    <source>
        <dbReference type="EMBL" id="TWI35960.1"/>
    </source>
</evidence>
<dbReference type="Proteomes" id="UP000316225">
    <property type="component" value="Unassembled WGS sequence"/>
</dbReference>
<evidence type="ECO:0000256" key="2">
    <source>
        <dbReference type="ARBA" id="ARBA00006472"/>
    </source>
</evidence>
<dbReference type="PANTHER" id="PTHR12599:SF0">
    <property type="entry name" value="PTERIN-4-ALPHA-CARBINOLAMINE DEHYDRATASE"/>
    <property type="match status" value="1"/>
</dbReference>
<organism evidence="5 6">
    <name type="scientific">Paracoccus sulfuroxidans</name>
    <dbReference type="NCBI Taxonomy" id="384678"/>
    <lineage>
        <taxon>Bacteria</taxon>
        <taxon>Pseudomonadati</taxon>
        <taxon>Pseudomonadota</taxon>
        <taxon>Alphaproteobacteria</taxon>
        <taxon>Rhodobacterales</taxon>
        <taxon>Paracoccaceae</taxon>
        <taxon>Paracoccus</taxon>
    </lineage>
</organism>
<sequence length="108" mass="11488">MATNPSEQDIVQGAPALTQTELSAALEGVPGWELSPDGKAISRGWKVKNFARAAQLANLVVWLAENANHHPDLQFGWGYVTVTFTTHSAGGVTMNDVIMAARLDALTA</sequence>
<comment type="similarity">
    <text evidence="2 4">Belongs to the pterin-4-alpha-carbinolamine dehydratase family.</text>
</comment>
<keyword evidence="6" id="KW-1185">Reference proteome</keyword>
<dbReference type="EC" id="4.2.1.96" evidence="4"/>
<reference evidence="5 6" key="1">
    <citation type="journal article" date="2015" name="Stand. Genomic Sci.">
        <title>Genomic Encyclopedia of Bacterial and Archaeal Type Strains, Phase III: the genomes of soil and plant-associated and newly described type strains.</title>
        <authorList>
            <person name="Whitman W.B."/>
            <person name="Woyke T."/>
            <person name="Klenk H.P."/>
            <person name="Zhou Y."/>
            <person name="Lilburn T.G."/>
            <person name="Beck B.J."/>
            <person name="De Vos P."/>
            <person name="Vandamme P."/>
            <person name="Eisen J.A."/>
            <person name="Garrity G."/>
            <person name="Hugenholtz P."/>
            <person name="Kyrpides N.C."/>
        </authorList>
    </citation>
    <scope>NUCLEOTIDE SEQUENCE [LARGE SCALE GENOMIC DNA]</scope>
    <source>
        <strain evidence="5 6">CGMCC 1.5364</strain>
    </source>
</reference>
<dbReference type="NCBIfam" id="NF002017">
    <property type="entry name" value="PRK00823.1-2"/>
    <property type="match status" value="1"/>
</dbReference>
<dbReference type="GO" id="GO:0006729">
    <property type="term" value="P:tetrahydrobiopterin biosynthetic process"/>
    <property type="evidence" value="ECO:0007669"/>
    <property type="project" value="InterPro"/>
</dbReference>
<proteinExistence type="inferred from homology"/>
<dbReference type="RefSeq" id="WP_145397011.1">
    <property type="nucleotide sequence ID" value="NZ_VLKU01000003.1"/>
</dbReference>
<evidence type="ECO:0000256" key="4">
    <source>
        <dbReference type="HAMAP-Rule" id="MF_00434"/>
    </source>
</evidence>
<accession>A0A562NVA0</accession>
<dbReference type="InterPro" id="IPR036428">
    <property type="entry name" value="PCD_sf"/>
</dbReference>
<comment type="catalytic activity">
    <reaction evidence="1 4">
        <text>(4aS,6R)-4a-hydroxy-L-erythro-5,6,7,8-tetrahydrobiopterin = (6R)-L-erythro-6,7-dihydrobiopterin + H2O</text>
        <dbReference type="Rhea" id="RHEA:11920"/>
        <dbReference type="ChEBI" id="CHEBI:15377"/>
        <dbReference type="ChEBI" id="CHEBI:15642"/>
        <dbReference type="ChEBI" id="CHEBI:43120"/>
        <dbReference type="EC" id="4.2.1.96"/>
    </reaction>
</comment>